<dbReference type="EMBL" id="JAGGMB010000011">
    <property type="protein sequence ID" value="MBP2078877.1"/>
    <property type="molecule type" value="Genomic_DNA"/>
</dbReference>
<dbReference type="AlphaFoldDB" id="A0A9X0YV16"/>
<comment type="caution">
    <text evidence="5">The sequence shown here is derived from an EMBL/GenBank/DDBJ whole genome shotgun (WGS) entry which is preliminary data.</text>
</comment>
<dbReference type="SUPFAM" id="SSF53182">
    <property type="entry name" value="Pyrrolidone carboxyl peptidase (pyroglutamate aminopeptidase)"/>
    <property type="match status" value="1"/>
</dbReference>
<evidence type="ECO:0000256" key="1">
    <source>
        <dbReference type="ARBA" id="ARBA00006641"/>
    </source>
</evidence>
<reference evidence="5" key="1">
    <citation type="submission" date="2021-03" db="EMBL/GenBank/DDBJ databases">
        <title>Genomic Encyclopedia of Type Strains, Phase IV (KMG-IV): sequencing the most valuable type-strain genomes for metagenomic binning, comparative biology and taxonomic classification.</title>
        <authorList>
            <person name="Goeker M."/>
        </authorList>
    </citation>
    <scope>NUCLEOTIDE SEQUENCE</scope>
    <source>
        <strain evidence="5">DSM 107338</strain>
    </source>
</reference>
<gene>
    <name evidence="5" type="ORF">J2Z64_003146</name>
</gene>
<name>A0A9X0YV16_9BACI</name>
<keyword evidence="4" id="KW-0788">Thiol protease</keyword>
<evidence type="ECO:0000256" key="3">
    <source>
        <dbReference type="ARBA" id="ARBA00022801"/>
    </source>
</evidence>
<sequence length="42" mass="4862">MKLLLTGFEPFLNNATNPTEMIVNELHGQIIKVIKLSVKFYR</sequence>
<dbReference type="GO" id="GO:0006508">
    <property type="term" value="P:proteolysis"/>
    <property type="evidence" value="ECO:0007669"/>
    <property type="project" value="UniProtKB-KW"/>
</dbReference>
<dbReference type="InterPro" id="IPR016125">
    <property type="entry name" value="Peptidase_C15-like"/>
</dbReference>
<dbReference type="InterPro" id="IPR036440">
    <property type="entry name" value="Peptidase_C15-like_sf"/>
</dbReference>
<keyword evidence="6" id="KW-1185">Reference proteome</keyword>
<dbReference type="Pfam" id="PF01470">
    <property type="entry name" value="Peptidase_C15"/>
    <property type="match status" value="1"/>
</dbReference>
<accession>A0A9X0YV16</accession>
<dbReference type="GO" id="GO:0008234">
    <property type="term" value="F:cysteine-type peptidase activity"/>
    <property type="evidence" value="ECO:0007669"/>
    <property type="project" value="UniProtKB-KW"/>
</dbReference>
<evidence type="ECO:0000313" key="6">
    <source>
        <dbReference type="Proteomes" id="UP001138793"/>
    </source>
</evidence>
<keyword evidence="3" id="KW-0378">Hydrolase</keyword>
<proteinExistence type="inferred from homology"/>
<evidence type="ECO:0000313" key="5">
    <source>
        <dbReference type="EMBL" id="MBP2078877.1"/>
    </source>
</evidence>
<dbReference type="Gene3D" id="3.40.630.20">
    <property type="entry name" value="Peptidase C15, pyroglutamyl peptidase I-like"/>
    <property type="match status" value="1"/>
</dbReference>
<evidence type="ECO:0000256" key="2">
    <source>
        <dbReference type="ARBA" id="ARBA00022670"/>
    </source>
</evidence>
<comment type="similarity">
    <text evidence="1">Belongs to the peptidase C15 family.</text>
</comment>
<evidence type="ECO:0000256" key="4">
    <source>
        <dbReference type="ARBA" id="ARBA00022807"/>
    </source>
</evidence>
<organism evidence="5 6">
    <name type="scientific">Oceanobacillus polygoni</name>
    <dbReference type="NCBI Taxonomy" id="1235259"/>
    <lineage>
        <taxon>Bacteria</taxon>
        <taxon>Bacillati</taxon>
        <taxon>Bacillota</taxon>
        <taxon>Bacilli</taxon>
        <taxon>Bacillales</taxon>
        <taxon>Bacillaceae</taxon>
        <taxon>Oceanobacillus</taxon>
    </lineage>
</organism>
<dbReference type="Proteomes" id="UP001138793">
    <property type="component" value="Unassembled WGS sequence"/>
</dbReference>
<keyword evidence="2" id="KW-0645">Protease</keyword>
<protein>
    <submittedName>
        <fullName evidence="5">Pyrrolidone-carboxylate peptidase</fullName>
    </submittedName>
</protein>